<dbReference type="NCBIfam" id="TIGR03262">
    <property type="entry name" value="PhnU2"/>
    <property type="match status" value="1"/>
</dbReference>
<dbReference type="PROSITE" id="PS50928">
    <property type="entry name" value="ABC_TM1"/>
    <property type="match status" value="2"/>
</dbReference>
<dbReference type="Gene3D" id="1.10.3720.10">
    <property type="entry name" value="MetI-like"/>
    <property type="match status" value="2"/>
</dbReference>
<dbReference type="Proteomes" id="UP000575898">
    <property type="component" value="Unassembled WGS sequence"/>
</dbReference>
<organism evidence="7 8">
    <name type="scientific">Chitinivorax tropicus</name>
    <dbReference type="NCBI Taxonomy" id="714531"/>
    <lineage>
        <taxon>Bacteria</taxon>
        <taxon>Pseudomonadati</taxon>
        <taxon>Pseudomonadota</taxon>
        <taxon>Betaproteobacteria</taxon>
        <taxon>Chitinivorax</taxon>
    </lineage>
</organism>
<reference evidence="7 8" key="1">
    <citation type="submission" date="2020-08" db="EMBL/GenBank/DDBJ databases">
        <title>Genomic Encyclopedia of Type Strains, Phase IV (KMG-IV): sequencing the most valuable type-strain genomes for metagenomic binning, comparative biology and taxonomic classification.</title>
        <authorList>
            <person name="Goeker M."/>
        </authorList>
    </citation>
    <scope>NUCLEOTIDE SEQUENCE [LARGE SCALE GENOMIC DNA]</scope>
    <source>
        <strain evidence="7 8">DSM 27165</strain>
    </source>
</reference>
<dbReference type="InterPro" id="IPR035906">
    <property type="entry name" value="MetI-like_sf"/>
</dbReference>
<keyword evidence="5" id="KW-0813">Transport</keyword>
<accession>A0A840MQ52</accession>
<feature type="transmembrane region" description="Helical" evidence="5">
    <location>
        <begin position="423"/>
        <end position="442"/>
    </location>
</feature>
<dbReference type="InterPro" id="IPR017664">
    <property type="entry name" value="AminoethylPonate_ABC_perm-1"/>
</dbReference>
<dbReference type="Pfam" id="PF00528">
    <property type="entry name" value="BPD_transp_1"/>
    <property type="match status" value="2"/>
</dbReference>
<evidence type="ECO:0000313" key="8">
    <source>
        <dbReference type="Proteomes" id="UP000575898"/>
    </source>
</evidence>
<feature type="transmembrane region" description="Helical" evidence="5">
    <location>
        <begin position="254"/>
        <end position="275"/>
    </location>
</feature>
<evidence type="ECO:0000259" key="6">
    <source>
        <dbReference type="PROSITE" id="PS50928"/>
    </source>
</evidence>
<feature type="transmembrane region" description="Helical" evidence="5">
    <location>
        <begin position="154"/>
        <end position="176"/>
    </location>
</feature>
<comment type="caution">
    <text evidence="7">The sequence shown here is derived from an EMBL/GenBank/DDBJ whole genome shotgun (WGS) entry which is preliminary data.</text>
</comment>
<keyword evidence="8" id="KW-1185">Reference proteome</keyword>
<dbReference type="EMBL" id="JACHHY010000010">
    <property type="protein sequence ID" value="MBB5018596.1"/>
    <property type="molecule type" value="Genomic_DNA"/>
</dbReference>
<protein>
    <submittedName>
        <fullName evidence="7">Iron(III) transport system permease protein</fullName>
    </submittedName>
</protein>
<feature type="transmembrane region" description="Helical" evidence="5">
    <location>
        <begin position="490"/>
        <end position="507"/>
    </location>
</feature>
<dbReference type="SUPFAM" id="SSF161098">
    <property type="entry name" value="MetI-like"/>
    <property type="match status" value="2"/>
</dbReference>
<feature type="transmembrane region" description="Helical" evidence="5">
    <location>
        <begin position="112"/>
        <end position="134"/>
    </location>
</feature>
<feature type="transmembrane region" description="Helical" evidence="5">
    <location>
        <begin position="389"/>
        <end position="411"/>
    </location>
</feature>
<evidence type="ECO:0000256" key="1">
    <source>
        <dbReference type="ARBA" id="ARBA00004651"/>
    </source>
</evidence>
<dbReference type="InterPro" id="IPR000515">
    <property type="entry name" value="MetI-like"/>
</dbReference>
<sequence>MTTTLSLPAPHKAPRWDGAMLAAQGTSWLWVGLLAVAIGLPLAAILGQAFLPQDQVSLAVFQSLFEQPGFAQAARQSLIAATATTLVVIPIAFAFAACLQRVALPGKAGFRLVMLLPLLAPSLLPGIALVYLFGHQGLLKSWLPDGQVYGLPGIVLGEVFYTLPHALMVLMTTLAIGDRRLYEAATTLGAGPIRRFLTITLPSARYGLISASLLVFTLAITDFGVPKVIGGQYAVLSVDIYKQVVGQQNFPRGAAIGLLLLLPALLSFVIDRLVARRQQLALANRAEPLQAIRHPALVALATGFCLLVSLALCSMLGTAIGAAFIKSWPYQLTPTLAHFDFDNVDGEGWLAFTQSLTLAGVAAVVGTMVVLIGAWLTERLPLPRFARQSIQALAMLPMAVPGLVLGLGYIFFFNAPGNPLHGLYGTLPLLVICTIAHFYTTAHLTAVTSLKQLNGELEAVAASLGVSCWRTLWRVTLPASLPALLDMARYFFVSAMTTVSAVVLLYTPEHPLAAIAVVQMDDAGDTAAAAAMATLIVAANLLACLVFNLLTRGVARRSMRWRQAG</sequence>
<proteinExistence type="inferred from homology"/>
<evidence type="ECO:0000256" key="3">
    <source>
        <dbReference type="ARBA" id="ARBA00022989"/>
    </source>
</evidence>
<feature type="domain" description="ABC transmembrane type-1" evidence="6">
    <location>
        <begin position="74"/>
        <end position="271"/>
    </location>
</feature>
<keyword evidence="2 5" id="KW-0812">Transmembrane</keyword>
<evidence type="ECO:0000256" key="2">
    <source>
        <dbReference type="ARBA" id="ARBA00022692"/>
    </source>
</evidence>
<name>A0A840MQ52_9PROT</name>
<feature type="domain" description="ABC transmembrane type-1" evidence="6">
    <location>
        <begin position="352"/>
        <end position="547"/>
    </location>
</feature>
<feature type="transmembrane region" description="Helical" evidence="5">
    <location>
        <begin position="78"/>
        <end position="100"/>
    </location>
</feature>
<dbReference type="AlphaFoldDB" id="A0A840MQ52"/>
<feature type="transmembrane region" description="Helical" evidence="5">
    <location>
        <begin position="356"/>
        <end position="377"/>
    </location>
</feature>
<comment type="similarity">
    <text evidence="5">Belongs to the binding-protein-dependent transport system permease family.</text>
</comment>
<comment type="subcellular location">
    <subcellularLocation>
        <location evidence="1 5">Cell membrane</location>
        <topology evidence="1 5">Multi-pass membrane protein</topology>
    </subcellularLocation>
</comment>
<dbReference type="PANTHER" id="PTHR43496">
    <property type="entry name" value="PROTEIN LPLB"/>
    <property type="match status" value="1"/>
</dbReference>
<evidence type="ECO:0000256" key="4">
    <source>
        <dbReference type="ARBA" id="ARBA00023136"/>
    </source>
</evidence>
<feature type="transmembrane region" description="Helical" evidence="5">
    <location>
        <begin position="196"/>
        <end position="220"/>
    </location>
</feature>
<gene>
    <name evidence="7" type="ORF">HNQ59_001887</name>
</gene>
<evidence type="ECO:0000313" key="7">
    <source>
        <dbReference type="EMBL" id="MBB5018596.1"/>
    </source>
</evidence>
<dbReference type="GO" id="GO:0005886">
    <property type="term" value="C:plasma membrane"/>
    <property type="evidence" value="ECO:0007669"/>
    <property type="project" value="UniProtKB-SubCell"/>
</dbReference>
<dbReference type="PANTHER" id="PTHR43496:SF1">
    <property type="entry name" value="POLYGALACTURONAN_RHAMNOGALACTURONAN TRANSPORT SYSTEM PERMEASE PROTEIN YTEP"/>
    <property type="match status" value="1"/>
</dbReference>
<feature type="transmembrane region" description="Helical" evidence="5">
    <location>
        <begin position="28"/>
        <end position="51"/>
    </location>
</feature>
<dbReference type="RefSeq" id="WP_246490930.1">
    <property type="nucleotide sequence ID" value="NZ_JACHHY010000010.1"/>
</dbReference>
<dbReference type="CDD" id="cd06261">
    <property type="entry name" value="TM_PBP2"/>
    <property type="match status" value="2"/>
</dbReference>
<keyword evidence="4 5" id="KW-0472">Membrane</keyword>
<dbReference type="GO" id="GO:0055085">
    <property type="term" value="P:transmembrane transport"/>
    <property type="evidence" value="ECO:0007669"/>
    <property type="project" value="InterPro"/>
</dbReference>
<evidence type="ECO:0000256" key="5">
    <source>
        <dbReference type="RuleBase" id="RU363032"/>
    </source>
</evidence>
<feature type="transmembrane region" description="Helical" evidence="5">
    <location>
        <begin position="527"/>
        <end position="550"/>
    </location>
</feature>
<feature type="transmembrane region" description="Helical" evidence="5">
    <location>
        <begin position="296"/>
        <end position="325"/>
    </location>
</feature>
<keyword evidence="3 5" id="KW-1133">Transmembrane helix</keyword>